<evidence type="ECO:0000313" key="1">
    <source>
        <dbReference type="EMBL" id="KAK1311400.1"/>
    </source>
</evidence>
<evidence type="ECO:0000313" key="2">
    <source>
        <dbReference type="Proteomes" id="UP001180020"/>
    </source>
</evidence>
<dbReference type="Proteomes" id="UP001180020">
    <property type="component" value="Unassembled WGS sequence"/>
</dbReference>
<dbReference type="AlphaFoldDB" id="A0AAV9EF00"/>
<comment type="caution">
    <text evidence="1">The sequence shown here is derived from an EMBL/GenBank/DDBJ whole genome shotgun (WGS) entry which is preliminary data.</text>
</comment>
<accession>A0AAV9EF00</accession>
<organism evidence="1 2">
    <name type="scientific">Acorus calamus</name>
    <name type="common">Sweet flag</name>
    <dbReference type="NCBI Taxonomy" id="4465"/>
    <lineage>
        <taxon>Eukaryota</taxon>
        <taxon>Viridiplantae</taxon>
        <taxon>Streptophyta</taxon>
        <taxon>Embryophyta</taxon>
        <taxon>Tracheophyta</taxon>
        <taxon>Spermatophyta</taxon>
        <taxon>Magnoliopsida</taxon>
        <taxon>Liliopsida</taxon>
        <taxon>Acoraceae</taxon>
        <taxon>Acorus</taxon>
    </lineage>
</organism>
<gene>
    <name evidence="1" type="ORF">QJS10_CPA08g01209</name>
</gene>
<name>A0AAV9EF00_ACOCL</name>
<sequence length="287" mass="31562">MKPYHSLVRTLSSKLSTRLLSSAPVSPWPVRTVFEEWFDSKLDLLNLPQPSSGFKSWHLLIQEDLTIHLTHALDVAVTAHKKAAIDAISTLDRLDEVVDLLDTCNALREKLDMIKQRAFSASVAAHRLGGERDPCGAVSARARAELDDAVGLRAHARLARATRKRGLAQCEGDAGGALGASLAFGSYICEAVSISLSPEPRWRERRRTKGDGGAVLEELRVMVRDARRLREAVAGGVGEAEVGALRRSADELGRVVRVLEMKVDELYRVLVEVRMGMLDVISRVRRG</sequence>
<proteinExistence type="predicted"/>
<reference evidence="1" key="1">
    <citation type="journal article" date="2023" name="Nat. Commun.">
        <title>Diploid and tetraploid genomes of Acorus and the evolution of monocots.</title>
        <authorList>
            <person name="Ma L."/>
            <person name="Liu K.W."/>
            <person name="Li Z."/>
            <person name="Hsiao Y.Y."/>
            <person name="Qi Y."/>
            <person name="Fu T."/>
            <person name="Tang G.D."/>
            <person name="Zhang D."/>
            <person name="Sun W.H."/>
            <person name="Liu D.K."/>
            <person name="Li Y."/>
            <person name="Chen G.Z."/>
            <person name="Liu X.D."/>
            <person name="Liao X.Y."/>
            <person name="Jiang Y.T."/>
            <person name="Yu X."/>
            <person name="Hao Y."/>
            <person name="Huang J."/>
            <person name="Zhao X.W."/>
            <person name="Ke S."/>
            <person name="Chen Y.Y."/>
            <person name="Wu W.L."/>
            <person name="Hsu J.L."/>
            <person name="Lin Y.F."/>
            <person name="Huang M.D."/>
            <person name="Li C.Y."/>
            <person name="Huang L."/>
            <person name="Wang Z.W."/>
            <person name="Zhao X."/>
            <person name="Zhong W.Y."/>
            <person name="Peng D.H."/>
            <person name="Ahmad S."/>
            <person name="Lan S."/>
            <person name="Zhang J.S."/>
            <person name="Tsai W.C."/>
            <person name="Van de Peer Y."/>
            <person name="Liu Z.J."/>
        </authorList>
    </citation>
    <scope>NUCLEOTIDE SEQUENCE</scope>
    <source>
        <strain evidence="1">CP</strain>
    </source>
</reference>
<reference evidence="1" key="2">
    <citation type="submission" date="2023-06" db="EMBL/GenBank/DDBJ databases">
        <authorList>
            <person name="Ma L."/>
            <person name="Liu K.-W."/>
            <person name="Li Z."/>
            <person name="Hsiao Y.-Y."/>
            <person name="Qi Y."/>
            <person name="Fu T."/>
            <person name="Tang G."/>
            <person name="Zhang D."/>
            <person name="Sun W.-H."/>
            <person name="Liu D.-K."/>
            <person name="Li Y."/>
            <person name="Chen G.-Z."/>
            <person name="Liu X.-D."/>
            <person name="Liao X.-Y."/>
            <person name="Jiang Y.-T."/>
            <person name="Yu X."/>
            <person name="Hao Y."/>
            <person name="Huang J."/>
            <person name="Zhao X.-W."/>
            <person name="Ke S."/>
            <person name="Chen Y.-Y."/>
            <person name="Wu W.-L."/>
            <person name="Hsu J.-L."/>
            <person name="Lin Y.-F."/>
            <person name="Huang M.-D."/>
            <person name="Li C.-Y."/>
            <person name="Huang L."/>
            <person name="Wang Z.-W."/>
            <person name="Zhao X."/>
            <person name="Zhong W.-Y."/>
            <person name="Peng D.-H."/>
            <person name="Ahmad S."/>
            <person name="Lan S."/>
            <person name="Zhang J.-S."/>
            <person name="Tsai W.-C."/>
            <person name="Van De Peer Y."/>
            <person name="Liu Z.-J."/>
        </authorList>
    </citation>
    <scope>NUCLEOTIDE SEQUENCE</scope>
    <source>
        <strain evidence="1">CP</strain>
        <tissue evidence="1">Leaves</tissue>
    </source>
</reference>
<keyword evidence="2" id="KW-1185">Reference proteome</keyword>
<dbReference type="EMBL" id="JAUJYO010000008">
    <property type="protein sequence ID" value="KAK1311400.1"/>
    <property type="molecule type" value="Genomic_DNA"/>
</dbReference>
<protein>
    <submittedName>
        <fullName evidence="1">Uncharacterized protein</fullName>
    </submittedName>
</protein>